<gene>
    <name evidence="2" type="ORF">ACJDT4_14900</name>
</gene>
<accession>A0ABW8TGM7</accession>
<dbReference type="PANTHER" id="PTHR22916:SF3">
    <property type="entry name" value="UDP-GLCNAC:BETAGAL BETA-1,3-N-ACETYLGLUCOSAMINYLTRANSFERASE-LIKE PROTEIN 1"/>
    <property type="match status" value="1"/>
</dbReference>
<dbReference type="InterPro" id="IPR001173">
    <property type="entry name" value="Glyco_trans_2-like"/>
</dbReference>
<dbReference type="Pfam" id="PF00535">
    <property type="entry name" value="Glycos_transf_2"/>
    <property type="match status" value="1"/>
</dbReference>
<dbReference type="SUPFAM" id="SSF53448">
    <property type="entry name" value="Nucleotide-diphospho-sugar transferases"/>
    <property type="match status" value="1"/>
</dbReference>
<organism evidence="2 3">
    <name type="scientific">Clostridium neuense</name>
    <dbReference type="NCBI Taxonomy" id="1728934"/>
    <lineage>
        <taxon>Bacteria</taxon>
        <taxon>Bacillati</taxon>
        <taxon>Bacillota</taxon>
        <taxon>Clostridia</taxon>
        <taxon>Eubacteriales</taxon>
        <taxon>Clostridiaceae</taxon>
        <taxon>Clostridium</taxon>
    </lineage>
</organism>
<dbReference type="InterPro" id="IPR029044">
    <property type="entry name" value="Nucleotide-diphossugar_trans"/>
</dbReference>
<dbReference type="EMBL" id="JBJIAA010000012">
    <property type="protein sequence ID" value="MFL0251704.1"/>
    <property type="molecule type" value="Genomic_DNA"/>
</dbReference>
<dbReference type="RefSeq" id="WP_406788356.1">
    <property type="nucleotide sequence ID" value="NZ_JBJIAA010000012.1"/>
</dbReference>
<sequence length="272" mass="31995">MNENIKVSVLLITYNNSKFVKQAIESILMQVTSYKFEIVVTDDCSKDSTLEIIKHYKNMYPEKIMILDNKKNVGITKNYERGFKRCSGEYIALLEGDDYWVSPHKLQIQTDFLDSHKEYSGALNRYVMYDMDNNVSRKTYSCNNLKYVTIRTEDLIKSNLIGNFSSCIYRNEFVKRLDPVLFDMEVYDWMFNIAISQKGPIAYLPEVTSVYRIHSNGAWNGKSREDKVKSIIKSCDDYNKFLRYKYNDYFVANKALYKKQLEEFNGKSKTED</sequence>
<keyword evidence="2" id="KW-0328">Glycosyltransferase</keyword>
<dbReference type="GO" id="GO:0016757">
    <property type="term" value="F:glycosyltransferase activity"/>
    <property type="evidence" value="ECO:0007669"/>
    <property type="project" value="UniProtKB-KW"/>
</dbReference>
<dbReference type="Gene3D" id="3.90.550.10">
    <property type="entry name" value="Spore Coat Polysaccharide Biosynthesis Protein SpsA, Chain A"/>
    <property type="match status" value="1"/>
</dbReference>
<evidence type="ECO:0000259" key="1">
    <source>
        <dbReference type="Pfam" id="PF00535"/>
    </source>
</evidence>
<reference evidence="2 3" key="1">
    <citation type="submission" date="2024-11" db="EMBL/GenBank/DDBJ databases">
        <authorList>
            <person name="Heng Y.C."/>
            <person name="Lim A.C.H."/>
            <person name="Lee J.K.Y."/>
            <person name="Kittelmann S."/>
        </authorList>
    </citation>
    <scope>NUCLEOTIDE SEQUENCE [LARGE SCALE GENOMIC DNA]</scope>
    <source>
        <strain evidence="2 3">WILCCON 0114</strain>
    </source>
</reference>
<keyword evidence="3" id="KW-1185">Reference proteome</keyword>
<comment type="caution">
    <text evidence="2">The sequence shown here is derived from an EMBL/GenBank/DDBJ whole genome shotgun (WGS) entry which is preliminary data.</text>
</comment>
<evidence type="ECO:0000313" key="3">
    <source>
        <dbReference type="Proteomes" id="UP001623592"/>
    </source>
</evidence>
<protein>
    <submittedName>
        <fullName evidence="2">Glycosyltransferase</fullName>
        <ecNumber evidence="2">2.4.-.-</ecNumber>
    </submittedName>
</protein>
<dbReference type="Proteomes" id="UP001623592">
    <property type="component" value="Unassembled WGS sequence"/>
</dbReference>
<feature type="domain" description="Glycosyltransferase 2-like" evidence="1">
    <location>
        <begin position="8"/>
        <end position="166"/>
    </location>
</feature>
<dbReference type="PANTHER" id="PTHR22916">
    <property type="entry name" value="GLYCOSYLTRANSFERASE"/>
    <property type="match status" value="1"/>
</dbReference>
<dbReference type="EC" id="2.4.-.-" evidence="2"/>
<evidence type="ECO:0000313" key="2">
    <source>
        <dbReference type="EMBL" id="MFL0251704.1"/>
    </source>
</evidence>
<name>A0ABW8TGM7_9CLOT</name>
<keyword evidence="2" id="KW-0808">Transferase</keyword>
<proteinExistence type="predicted"/>